<sequence>MGHRTAMSDHPRCNTTQSLQAAVQLVEAIELRATRRINVHSNDGVVLSTLSPDNIIHQNRGNPGRSDDNVSPPHQPAHFNGDDAVESNRHSGLRCHHHGQSHTCTARFPTEPTSPAQHFTGAASLQHTASSVNTTSADLQSIITLLRQDTMPLSEQQLEDYMTYYGTVERQGRMTLHLHFLLSQLSVPDSEQ</sequence>
<accession>A0AAW0G815</accession>
<protein>
    <submittedName>
        <fullName evidence="2">Uncharacterized protein</fullName>
    </submittedName>
</protein>
<feature type="compositionally biased region" description="Polar residues" evidence="1">
    <location>
        <begin position="51"/>
        <end position="61"/>
    </location>
</feature>
<proteinExistence type="predicted"/>
<evidence type="ECO:0000256" key="1">
    <source>
        <dbReference type="SAM" id="MobiDB-lite"/>
    </source>
</evidence>
<name>A0AAW0G815_9APHY</name>
<evidence type="ECO:0000313" key="3">
    <source>
        <dbReference type="Proteomes" id="UP001385951"/>
    </source>
</evidence>
<dbReference type="AlphaFoldDB" id="A0AAW0G815"/>
<keyword evidence="3" id="KW-1185">Reference proteome</keyword>
<evidence type="ECO:0000313" key="2">
    <source>
        <dbReference type="EMBL" id="KAK7685932.1"/>
    </source>
</evidence>
<dbReference type="Proteomes" id="UP001385951">
    <property type="component" value="Unassembled WGS sequence"/>
</dbReference>
<comment type="caution">
    <text evidence="2">The sequence shown here is derived from an EMBL/GenBank/DDBJ whole genome shotgun (WGS) entry which is preliminary data.</text>
</comment>
<gene>
    <name evidence="2" type="ORF">QCA50_010741</name>
</gene>
<feature type="region of interest" description="Disordered" evidence="1">
    <location>
        <begin position="51"/>
        <end position="96"/>
    </location>
</feature>
<organism evidence="2 3">
    <name type="scientific">Cerrena zonata</name>
    <dbReference type="NCBI Taxonomy" id="2478898"/>
    <lineage>
        <taxon>Eukaryota</taxon>
        <taxon>Fungi</taxon>
        <taxon>Dikarya</taxon>
        <taxon>Basidiomycota</taxon>
        <taxon>Agaricomycotina</taxon>
        <taxon>Agaricomycetes</taxon>
        <taxon>Polyporales</taxon>
        <taxon>Cerrenaceae</taxon>
        <taxon>Cerrena</taxon>
    </lineage>
</organism>
<reference evidence="2 3" key="1">
    <citation type="submission" date="2022-09" db="EMBL/GenBank/DDBJ databases">
        <authorList>
            <person name="Palmer J.M."/>
        </authorList>
    </citation>
    <scope>NUCLEOTIDE SEQUENCE [LARGE SCALE GENOMIC DNA]</scope>
    <source>
        <strain evidence="2 3">DSM 7382</strain>
    </source>
</reference>
<dbReference type="EMBL" id="JASBNA010000018">
    <property type="protein sequence ID" value="KAK7685932.1"/>
    <property type="molecule type" value="Genomic_DNA"/>
</dbReference>